<evidence type="ECO:0000256" key="3">
    <source>
        <dbReference type="ARBA" id="ARBA00022801"/>
    </source>
</evidence>
<dbReference type="PROSITE" id="PS00149">
    <property type="entry name" value="SULFATASE_2"/>
    <property type="match status" value="1"/>
</dbReference>
<comment type="similarity">
    <text evidence="1">Belongs to the sulfatase family.</text>
</comment>
<dbReference type="GO" id="GO:0008484">
    <property type="term" value="F:sulfuric ester hydrolase activity"/>
    <property type="evidence" value="ECO:0007669"/>
    <property type="project" value="TreeGrafter"/>
</dbReference>
<evidence type="ECO:0000256" key="1">
    <source>
        <dbReference type="ARBA" id="ARBA00008779"/>
    </source>
</evidence>
<dbReference type="InterPro" id="IPR017850">
    <property type="entry name" value="Alkaline_phosphatase_core_sf"/>
</dbReference>
<dbReference type="Proteomes" id="UP000677305">
    <property type="component" value="Chromosome"/>
</dbReference>
<dbReference type="AlphaFoldDB" id="A0A8J8SDX1"/>
<dbReference type="GO" id="GO:0005737">
    <property type="term" value="C:cytoplasm"/>
    <property type="evidence" value="ECO:0007669"/>
    <property type="project" value="TreeGrafter"/>
</dbReference>
<evidence type="ECO:0000256" key="2">
    <source>
        <dbReference type="ARBA" id="ARBA00022723"/>
    </source>
</evidence>
<dbReference type="InterPro" id="IPR000917">
    <property type="entry name" value="Sulfatase_N"/>
</dbReference>
<dbReference type="KEGG" id="vgu:HYG85_21000"/>
<evidence type="ECO:0000313" key="6">
    <source>
        <dbReference type="EMBL" id="QUH31267.1"/>
    </source>
</evidence>
<sequence length="435" mass="49955">MNIVMLLTDQMHKYAVGYEQSFIKTPNIDKLAKEGCIFRNSYSNNPVCGPYRANLFTGMYSSDSKVYHNCEPLPENIISMADAFNKSGYETSFVGKWHLGGKGNCPIPEHLRGGFKHFIGYQCYNGFLDDVFFYDENNTEHRYNKHRTDVTTDLAIERLEELAHTDNPFLHVVFYQAPHYPVQPSQEYEDLYKNVDMPYPINYEATLPFTPTGSPRSPRPVENDPNYQRYGTDMEKYKHLYYGMVSQIDNGIGRIIEAIHNLNLADDTAIIFSADHGDLQGSHGLINKNYPYEESCGVPLVIYVPGQKGHNEIKAPVSCIDLYPTCLDLADIDVNRSFDGESLLPLILNDSGIKSKPVFAENYHCHETDWVMIRTEQYKLSVKSDLSEPWLMFDMINDPYEMKNLVHDNSYKEVLSNLMEQLKSWSENRVKPPLL</sequence>
<proteinExistence type="inferred from homology"/>
<dbReference type="PANTHER" id="PTHR45953">
    <property type="entry name" value="IDURONATE 2-SULFATASE"/>
    <property type="match status" value="1"/>
</dbReference>
<evidence type="ECO:0000313" key="7">
    <source>
        <dbReference type="Proteomes" id="UP000677305"/>
    </source>
</evidence>
<name>A0A8J8SDX1_9FIRM</name>
<dbReference type="GO" id="GO:0046872">
    <property type="term" value="F:metal ion binding"/>
    <property type="evidence" value="ECO:0007669"/>
    <property type="project" value="UniProtKB-KW"/>
</dbReference>
<keyword evidence="3 6" id="KW-0378">Hydrolase</keyword>
<protein>
    <submittedName>
        <fullName evidence="6">Sulfatase-like hydrolase/transferase</fullName>
    </submittedName>
</protein>
<accession>A0A8J8SDX1</accession>
<keyword evidence="2" id="KW-0479">Metal-binding</keyword>
<reference evidence="6 7" key="1">
    <citation type="submission" date="2020-07" db="EMBL/GenBank/DDBJ databases">
        <title>Vallitalea guaymasensis genome.</title>
        <authorList>
            <person name="Postec A."/>
        </authorList>
    </citation>
    <scope>NUCLEOTIDE SEQUENCE [LARGE SCALE GENOMIC DNA]</scope>
    <source>
        <strain evidence="6 7">Ra1766G1</strain>
    </source>
</reference>
<dbReference type="SUPFAM" id="SSF53649">
    <property type="entry name" value="Alkaline phosphatase-like"/>
    <property type="match status" value="1"/>
</dbReference>
<feature type="region of interest" description="Disordered" evidence="4">
    <location>
        <begin position="208"/>
        <end position="229"/>
    </location>
</feature>
<dbReference type="PANTHER" id="PTHR45953:SF1">
    <property type="entry name" value="IDURONATE 2-SULFATASE"/>
    <property type="match status" value="1"/>
</dbReference>
<dbReference type="RefSeq" id="WP_212691327.1">
    <property type="nucleotide sequence ID" value="NZ_CP058561.1"/>
</dbReference>
<dbReference type="Gene3D" id="3.40.720.10">
    <property type="entry name" value="Alkaline Phosphatase, subunit A"/>
    <property type="match status" value="1"/>
</dbReference>
<evidence type="ECO:0000256" key="4">
    <source>
        <dbReference type="SAM" id="MobiDB-lite"/>
    </source>
</evidence>
<evidence type="ECO:0000259" key="5">
    <source>
        <dbReference type="Pfam" id="PF00884"/>
    </source>
</evidence>
<feature type="domain" description="Sulfatase N-terminal" evidence="5">
    <location>
        <begin position="2"/>
        <end position="332"/>
    </location>
</feature>
<dbReference type="EMBL" id="CP058561">
    <property type="protein sequence ID" value="QUH31267.1"/>
    <property type="molecule type" value="Genomic_DNA"/>
</dbReference>
<dbReference type="Pfam" id="PF00884">
    <property type="entry name" value="Sulfatase"/>
    <property type="match status" value="1"/>
</dbReference>
<organism evidence="6 7">
    <name type="scientific">Vallitalea guaymasensis</name>
    <dbReference type="NCBI Taxonomy" id="1185412"/>
    <lineage>
        <taxon>Bacteria</taxon>
        <taxon>Bacillati</taxon>
        <taxon>Bacillota</taxon>
        <taxon>Clostridia</taxon>
        <taxon>Lachnospirales</taxon>
        <taxon>Vallitaleaceae</taxon>
        <taxon>Vallitalea</taxon>
    </lineage>
</organism>
<dbReference type="InterPro" id="IPR024607">
    <property type="entry name" value="Sulfatase_CS"/>
</dbReference>
<keyword evidence="7" id="KW-1185">Reference proteome</keyword>
<gene>
    <name evidence="6" type="ORF">HYG85_21000</name>
</gene>